<feature type="signal peptide" evidence="1">
    <location>
        <begin position="1"/>
        <end position="23"/>
    </location>
</feature>
<feature type="non-terminal residue" evidence="2">
    <location>
        <position position="1"/>
    </location>
</feature>
<name>A0AAN4ZP26_9BILA</name>
<comment type="caution">
    <text evidence="2">The sequence shown here is derived from an EMBL/GenBank/DDBJ whole genome shotgun (WGS) entry which is preliminary data.</text>
</comment>
<feature type="chain" id="PRO_5042869449" description="Secreted protein" evidence="1">
    <location>
        <begin position="24"/>
        <end position="73"/>
    </location>
</feature>
<keyword evidence="3" id="KW-1185">Reference proteome</keyword>
<dbReference type="EMBL" id="BTRK01000003">
    <property type="protein sequence ID" value="GMR41170.1"/>
    <property type="molecule type" value="Genomic_DNA"/>
</dbReference>
<evidence type="ECO:0000313" key="2">
    <source>
        <dbReference type="EMBL" id="GMR41170.1"/>
    </source>
</evidence>
<reference evidence="3" key="1">
    <citation type="submission" date="2022-10" db="EMBL/GenBank/DDBJ databases">
        <title>Genome assembly of Pristionchus species.</title>
        <authorList>
            <person name="Yoshida K."/>
            <person name="Sommer R.J."/>
        </authorList>
    </citation>
    <scope>NUCLEOTIDE SEQUENCE [LARGE SCALE GENOMIC DNA]</scope>
    <source>
        <strain evidence="3">RS5460</strain>
    </source>
</reference>
<gene>
    <name evidence="2" type="ORF">PMAYCL1PPCAC_11365</name>
</gene>
<dbReference type="AlphaFoldDB" id="A0AAN4ZP26"/>
<sequence>ITSCVMHRFILFLLCFLSFRTAAQMLQPRVHLPLQDSLSSGQTEKVFCGEHRCAKSDCVVRFNDSHAYLKCIQ</sequence>
<evidence type="ECO:0008006" key="4">
    <source>
        <dbReference type="Google" id="ProtNLM"/>
    </source>
</evidence>
<organism evidence="2 3">
    <name type="scientific">Pristionchus mayeri</name>
    <dbReference type="NCBI Taxonomy" id="1317129"/>
    <lineage>
        <taxon>Eukaryota</taxon>
        <taxon>Metazoa</taxon>
        <taxon>Ecdysozoa</taxon>
        <taxon>Nematoda</taxon>
        <taxon>Chromadorea</taxon>
        <taxon>Rhabditida</taxon>
        <taxon>Rhabditina</taxon>
        <taxon>Diplogasteromorpha</taxon>
        <taxon>Diplogasteroidea</taxon>
        <taxon>Neodiplogasteridae</taxon>
        <taxon>Pristionchus</taxon>
    </lineage>
</organism>
<accession>A0AAN4ZP26</accession>
<dbReference type="Proteomes" id="UP001328107">
    <property type="component" value="Unassembled WGS sequence"/>
</dbReference>
<protein>
    <recommendedName>
        <fullName evidence="4">Secreted protein</fullName>
    </recommendedName>
</protein>
<proteinExistence type="predicted"/>
<evidence type="ECO:0000256" key="1">
    <source>
        <dbReference type="SAM" id="SignalP"/>
    </source>
</evidence>
<keyword evidence="1" id="KW-0732">Signal</keyword>
<evidence type="ECO:0000313" key="3">
    <source>
        <dbReference type="Proteomes" id="UP001328107"/>
    </source>
</evidence>